<evidence type="ECO:0000313" key="4">
    <source>
        <dbReference type="Proteomes" id="UP000672097"/>
    </source>
</evidence>
<dbReference type="Pfam" id="PF00266">
    <property type="entry name" value="Aminotran_5"/>
    <property type="match status" value="1"/>
</dbReference>
<dbReference type="InterPro" id="IPR015421">
    <property type="entry name" value="PyrdxlP-dep_Trfase_major"/>
</dbReference>
<evidence type="ECO:0000256" key="1">
    <source>
        <dbReference type="ARBA" id="ARBA00022898"/>
    </source>
</evidence>
<feature type="domain" description="Aminotransferase class V" evidence="2">
    <location>
        <begin position="23"/>
        <end position="375"/>
    </location>
</feature>
<dbReference type="PANTHER" id="PTHR43092">
    <property type="entry name" value="L-CYSTEINE DESULFHYDRASE"/>
    <property type="match status" value="1"/>
</dbReference>
<dbReference type="InterPro" id="IPR015424">
    <property type="entry name" value="PyrdxlP-dep_Trfase"/>
</dbReference>
<comment type="caution">
    <text evidence="3">The sequence shown here is derived from an EMBL/GenBank/DDBJ whole genome shotgun (WGS) entry which is preliminary data.</text>
</comment>
<gene>
    <name evidence="3" type="ORF">KAK11_03535</name>
</gene>
<dbReference type="GO" id="GO:0008483">
    <property type="term" value="F:transaminase activity"/>
    <property type="evidence" value="ECO:0007669"/>
    <property type="project" value="UniProtKB-KW"/>
</dbReference>
<dbReference type="EMBL" id="JAGQDG010000001">
    <property type="protein sequence ID" value="MBQ0934389.1"/>
    <property type="molecule type" value="Genomic_DNA"/>
</dbReference>
<dbReference type="PANTHER" id="PTHR43092:SF2">
    <property type="entry name" value="HERCYNYLCYSTEINE SULFOXIDE LYASE"/>
    <property type="match status" value="1"/>
</dbReference>
<organism evidence="3 4">
    <name type="scientific">Ideonella paludis</name>
    <dbReference type="NCBI Taxonomy" id="1233411"/>
    <lineage>
        <taxon>Bacteria</taxon>
        <taxon>Pseudomonadati</taxon>
        <taxon>Pseudomonadota</taxon>
        <taxon>Betaproteobacteria</taxon>
        <taxon>Burkholderiales</taxon>
        <taxon>Sphaerotilaceae</taxon>
        <taxon>Ideonella</taxon>
    </lineage>
</organism>
<reference evidence="3 4" key="1">
    <citation type="submission" date="2021-04" db="EMBL/GenBank/DDBJ databases">
        <title>The genome sequence of type strain Ideonella paludis KCTC 32238.</title>
        <authorList>
            <person name="Liu Y."/>
        </authorList>
    </citation>
    <scope>NUCLEOTIDE SEQUENCE [LARGE SCALE GENOMIC DNA]</scope>
    <source>
        <strain evidence="3 4">KCTC 32238</strain>
    </source>
</reference>
<dbReference type="InterPro" id="IPR015422">
    <property type="entry name" value="PyrdxlP-dep_Trfase_small"/>
</dbReference>
<evidence type="ECO:0000259" key="2">
    <source>
        <dbReference type="Pfam" id="PF00266"/>
    </source>
</evidence>
<accession>A0ABS5DTA9</accession>
<dbReference type="Proteomes" id="UP000672097">
    <property type="component" value="Unassembled WGS sequence"/>
</dbReference>
<proteinExistence type="predicted"/>
<dbReference type="RefSeq" id="WP_210806194.1">
    <property type="nucleotide sequence ID" value="NZ_JAGQDG010000001.1"/>
</dbReference>
<protein>
    <submittedName>
        <fullName evidence="3">Aminotransferase class V-fold PLP-dependent enzyme</fullName>
    </submittedName>
</protein>
<sequence length="384" mass="41983">MRSLFALDEDITFLNHGSFGASPREVLQAQQRWQWEMERNPVDFLGRRSAGLLAQAREALGAEIGAAGADLVFVPNSTTGVNVVARSFPLHAGDEVLSTNLEYGACDATWLQVCARQGAHYRRVEVALPLRPEQLVDSLVAAMGPRTRLLYLSHITSTTALTLPVAEVCAAARARGIPVLVDGAHAPGQIPLDLAALGADFYVGNCHKWQCAPKGSAFLHARPEHHPLLDATVTSWGYAEDSGGHAGFDAYLGRSLFERRMQWQGTRDISAWLTVPEALAFQARHDWAQVRQRSHALAAQAQQALCQRFGLAPISGDEAWAQMVAIPVPPQDPEALRQRLWVESRIEVPITQHAGQTFVRVSAQAYTTEADIERLLAAPALRSR</sequence>
<keyword evidence="4" id="KW-1185">Reference proteome</keyword>
<keyword evidence="3" id="KW-0032">Aminotransferase</keyword>
<dbReference type="SUPFAM" id="SSF53383">
    <property type="entry name" value="PLP-dependent transferases"/>
    <property type="match status" value="1"/>
</dbReference>
<name>A0ABS5DTA9_9BURK</name>
<dbReference type="Gene3D" id="3.40.640.10">
    <property type="entry name" value="Type I PLP-dependent aspartate aminotransferase-like (Major domain)"/>
    <property type="match status" value="1"/>
</dbReference>
<evidence type="ECO:0000313" key="3">
    <source>
        <dbReference type="EMBL" id="MBQ0934389.1"/>
    </source>
</evidence>
<dbReference type="InterPro" id="IPR000192">
    <property type="entry name" value="Aminotrans_V_dom"/>
</dbReference>
<dbReference type="Gene3D" id="3.90.1150.10">
    <property type="entry name" value="Aspartate Aminotransferase, domain 1"/>
    <property type="match status" value="1"/>
</dbReference>
<keyword evidence="1" id="KW-0663">Pyridoxal phosphate</keyword>
<keyword evidence="3" id="KW-0808">Transferase</keyword>